<feature type="compositionally biased region" description="Basic and acidic residues" evidence="2">
    <location>
        <begin position="525"/>
        <end position="540"/>
    </location>
</feature>
<protein>
    <submittedName>
        <fullName evidence="3">Uncharacterized protein</fullName>
    </submittedName>
</protein>
<dbReference type="Proteomes" id="UP000002640">
    <property type="component" value="Unassembled WGS sequence"/>
</dbReference>
<keyword evidence="1" id="KW-0175">Coiled coil</keyword>
<dbReference type="KEGG" id="psoj:PHYSODRAFT_338219"/>
<evidence type="ECO:0000256" key="2">
    <source>
        <dbReference type="SAM" id="MobiDB-lite"/>
    </source>
</evidence>
<gene>
    <name evidence="3" type="ORF">PHYSODRAFT_338219</name>
</gene>
<name>G5A3M8_PHYSP</name>
<proteinExistence type="predicted"/>
<evidence type="ECO:0000256" key="1">
    <source>
        <dbReference type="SAM" id="Coils"/>
    </source>
</evidence>
<feature type="region of interest" description="Disordered" evidence="2">
    <location>
        <begin position="518"/>
        <end position="545"/>
    </location>
</feature>
<dbReference type="GeneID" id="20647535"/>
<dbReference type="AlphaFoldDB" id="G5A3M8"/>
<evidence type="ECO:0000313" key="4">
    <source>
        <dbReference type="Proteomes" id="UP000002640"/>
    </source>
</evidence>
<keyword evidence="4" id="KW-1185">Reference proteome</keyword>
<accession>G5A3M8</accession>
<dbReference type="OMA" id="LDRCIFR"/>
<dbReference type="InParanoid" id="G5A3M8"/>
<feature type="coiled-coil region" evidence="1">
    <location>
        <begin position="436"/>
        <end position="463"/>
    </location>
</feature>
<feature type="region of interest" description="Disordered" evidence="2">
    <location>
        <begin position="137"/>
        <end position="158"/>
    </location>
</feature>
<dbReference type="EMBL" id="JH159159">
    <property type="protein sequence ID" value="EGZ09401.1"/>
    <property type="molecule type" value="Genomic_DNA"/>
</dbReference>
<feature type="region of interest" description="Disordered" evidence="2">
    <location>
        <begin position="687"/>
        <end position="717"/>
    </location>
</feature>
<organism evidence="3 4">
    <name type="scientific">Phytophthora sojae (strain P6497)</name>
    <name type="common">Soybean stem and root rot agent</name>
    <name type="synonym">Phytophthora megasperma f. sp. glycines</name>
    <dbReference type="NCBI Taxonomy" id="1094619"/>
    <lineage>
        <taxon>Eukaryota</taxon>
        <taxon>Sar</taxon>
        <taxon>Stramenopiles</taxon>
        <taxon>Oomycota</taxon>
        <taxon>Peronosporomycetes</taxon>
        <taxon>Peronosporales</taxon>
        <taxon>Peronosporaceae</taxon>
        <taxon>Phytophthora</taxon>
    </lineage>
</organism>
<feature type="compositionally biased region" description="Basic residues" evidence="2">
    <location>
        <begin position="704"/>
        <end position="715"/>
    </location>
</feature>
<feature type="coiled-coil region" evidence="1">
    <location>
        <begin position="250"/>
        <end position="277"/>
    </location>
</feature>
<evidence type="ECO:0000313" key="3">
    <source>
        <dbReference type="EMBL" id="EGZ09401.1"/>
    </source>
</evidence>
<sequence length="875" mass="98910">MMSAQVLADPAELIPIVAFASADGSSDTLDPTSWSPDTPQATVATELTVSQANRDACHESNGTRVLVHDIDKTFCVHGWPICSPDNHQETNIYDCTGVLPSPDVEGSPTCGVTPWAMNLPCLPKEAFGELPQLLLERSETDDDRDVDDPRVSSSDSVTEVASASVSRWQWKFWKKSPPKQKRAKQRKYPLPGRKQELLRQLISLLYFEYSDDPNTDARNFGDDPYPSEEIAQPPKVGSQVLRISPEIQLNESALRRLEREERLRQEEARRLEELAALLAKPRRERHRVFCQPIKLRGRRFYVSVHHFPAQARNLVITVYNPSASMTYKLTVGLLEAASLVKLYPYPRSGFSPEQTLTVARKLIPRLRLLGREDNRSNARMMLGINGGRHGPGTNALPLLPPVMTEERKREELFNKMLRDSQRSLQLELAMNQLRLHNDAEAERVEIRQKIAKVEAKRTELNEKDQAHKARIEEIDAIGGGGGTNFDVKRLHEERRSLKTGRQALKAEMKSTAAQLAELSQQLQHVSEKEKASGDRAQRRADRSRKKIREEVLQTVSTALQSIVPLKKQQVGQRTWLAKVHMRPRHSLLSSGGCQISGVHLRYSFFALAPETSDALDDVDTDGQLFSLELYDASACKRCTNFVISKLELIALTKTCHEQQQLVPEVAPPTSHVSKRLIELSESMKETRESLHRLTDAPPGSSKGKASKTKTPSTKKKREELLRAMTGASNEIHRLNRDAPWPVLVKELCKKCAITSAEGDATKFEVSLDRCIFRVVSPVLRITNDENEGDDEEESGAVYCRVRAEVAPLAKAVVFEVWDPLEWIQWRVEYPESRELLREFAVETFIEQQMHLEAIVMSLLLYTDADTGRLELRFEE</sequence>
<dbReference type="RefSeq" id="XP_009534262.1">
    <property type="nucleotide sequence ID" value="XM_009535967.1"/>
</dbReference>
<reference evidence="3 4" key="1">
    <citation type="journal article" date="2006" name="Science">
        <title>Phytophthora genome sequences uncover evolutionary origins and mechanisms of pathogenesis.</title>
        <authorList>
            <person name="Tyler B.M."/>
            <person name="Tripathy S."/>
            <person name="Zhang X."/>
            <person name="Dehal P."/>
            <person name="Jiang R.H."/>
            <person name="Aerts A."/>
            <person name="Arredondo F.D."/>
            <person name="Baxter L."/>
            <person name="Bensasson D."/>
            <person name="Beynon J.L."/>
            <person name="Chapman J."/>
            <person name="Damasceno C.M."/>
            <person name="Dorrance A.E."/>
            <person name="Dou D."/>
            <person name="Dickerman A.W."/>
            <person name="Dubchak I.L."/>
            <person name="Garbelotto M."/>
            <person name="Gijzen M."/>
            <person name="Gordon S.G."/>
            <person name="Govers F."/>
            <person name="Grunwald N.J."/>
            <person name="Huang W."/>
            <person name="Ivors K.L."/>
            <person name="Jones R.W."/>
            <person name="Kamoun S."/>
            <person name="Krampis K."/>
            <person name="Lamour K.H."/>
            <person name="Lee M.K."/>
            <person name="McDonald W.H."/>
            <person name="Medina M."/>
            <person name="Meijer H.J."/>
            <person name="Nordberg E.K."/>
            <person name="Maclean D.J."/>
            <person name="Ospina-Giraldo M.D."/>
            <person name="Morris P.F."/>
            <person name="Phuntumart V."/>
            <person name="Putnam N.H."/>
            <person name="Rash S."/>
            <person name="Rose J.K."/>
            <person name="Sakihama Y."/>
            <person name="Salamov A.A."/>
            <person name="Savidor A."/>
            <person name="Scheuring C.F."/>
            <person name="Smith B.M."/>
            <person name="Sobral B.W."/>
            <person name="Terry A."/>
            <person name="Torto-Alalibo T.A."/>
            <person name="Win J."/>
            <person name="Xu Z."/>
            <person name="Zhang H."/>
            <person name="Grigoriev I.V."/>
            <person name="Rokhsar D.S."/>
            <person name="Boore J.L."/>
        </authorList>
    </citation>
    <scope>NUCLEOTIDE SEQUENCE [LARGE SCALE GENOMIC DNA]</scope>
    <source>
        <strain evidence="3 4">P6497</strain>
    </source>
</reference>
<dbReference type="SMR" id="G5A3M8"/>